<dbReference type="AlphaFoldDB" id="W4LZT9"/>
<feature type="domain" description="Luciferase-like" evidence="5">
    <location>
        <begin position="13"/>
        <end position="269"/>
    </location>
</feature>
<organism evidence="6 7">
    <name type="scientific">Candidatus Entotheonella gemina</name>
    <dbReference type="NCBI Taxonomy" id="1429439"/>
    <lineage>
        <taxon>Bacteria</taxon>
        <taxon>Pseudomonadati</taxon>
        <taxon>Nitrospinota/Tectimicrobiota group</taxon>
        <taxon>Candidatus Tectimicrobiota</taxon>
        <taxon>Candidatus Entotheonellia</taxon>
        <taxon>Candidatus Entotheonellales</taxon>
        <taxon>Candidatus Entotheonellaceae</taxon>
        <taxon>Candidatus Entotheonella</taxon>
    </lineage>
</organism>
<keyword evidence="7" id="KW-1185">Reference proteome</keyword>
<evidence type="ECO:0000256" key="3">
    <source>
        <dbReference type="ARBA" id="ARBA00023002"/>
    </source>
</evidence>
<evidence type="ECO:0000313" key="6">
    <source>
        <dbReference type="EMBL" id="ETX03609.1"/>
    </source>
</evidence>
<evidence type="ECO:0000256" key="4">
    <source>
        <dbReference type="ARBA" id="ARBA00023033"/>
    </source>
</evidence>
<keyword evidence="3" id="KW-0560">Oxidoreductase</keyword>
<comment type="caution">
    <text evidence="6">The sequence shown here is derived from an EMBL/GenBank/DDBJ whole genome shotgun (WGS) entry which is preliminary data.</text>
</comment>
<name>W4LZT9_9BACT</name>
<dbReference type="InterPro" id="IPR019921">
    <property type="entry name" value="Lucif-like_OxRdtase_Rv2161c"/>
</dbReference>
<dbReference type="PANTHER" id="PTHR42847:SF4">
    <property type="entry name" value="ALKANESULFONATE MONOOXYGENASE-RELATED"/>
    <property type="match status" value="1"/>
</dbReference>
<keyword evidence="1" id="KW-0285">Flavoprotein</keyword>
<dbReference type="Pfam" id="PF00296">
    <property type="entry name" value="Bac_luciferase"/>
    <property type="match status" value="1"/>
</dbReference>
<evidence type="ECO:0000256" key="1">
    <source>
        <dbReference type="ARBA" id="ARBA00022630"/>
    </source>
</evidence>
<dbReference type="NCBIfam" id="TIGR03619">
    <property type="entry name" value="F420_Rv2161c"/>
    <property type="match status" value="1"/>
</dbReference>
<keyword evidence="2" id="KW-0288">FMN</keyword>
<dbReference type="PATRIC" id="fig|1429439.4.peg.5584"/>
<reference evidence="6 7" key="1">
    <citation type="journal article" date="2014" name="Nature">
        <title>An environmental bacterial taxon with a large and distinct metabolic repertoire.</title>
        <authorList>
            <person name="Wilson M.C."/>
            <person name="Mori T."/>
            <person name="Ruckert C."/>
            <person name="Uria A.R."/>
            <person name="Helf M.J."/>
            <person name="Takada K."/>
            <person name="Gernert C."/>
            <person name="Steffens U.A."/>
            <person name="Heycke N."/>
            <person name="Schmitt S."/>
            <person name="Rinke C."/>
            <person name="Helfrich E.J."/>
            <person name="Brachmann A.O."/>
            <person name="Gurgui C."/>
            <person name="Wakimoto T."/>
            <person name="Kracht M."/>
            <person name="Crusemann M."/>
            <person name="Hentschel U."/>
            <person name="Abe I."/>
            <person name="Matsunaga S."/>
            <person name="Kalinowski J."/>
            <person name="Takeyama H."/>
            <person name="Piel J."/>
        </authorList>
    </citation>
    <scope>NUCLEOTIDE SEQUENCE [LARGE SCALE GENOMIC DNA]</scope>
    <source>
        <strain evidence="7">TSY2</strain>
    </source>
</reference>
<dbReference type="Gene3D" id="3.20.20.30">
    <property type="entry name" value="Luciferase-like domain"/>
    <property type="match status" value="1"/>
</dbReference>
<protein>
    <submittedName>
        <fullName evidence="6">Luciferase</fullName>
    </submittedName>
</protein>
<dbReference type="Proteomes" id="UP000019140">
    <property type="component" value="Unassembled WGS sequence"/>
</dbReference>
<dbReference type="HOGENOM" id="CLU_027853_7_1_7"/>
<proteinExistence type="predicted"/>
<dbReference type="EMBL" id="AZHX01001409">
    <property type="protein sequence ID" value="ETX03609.1"/>
    <property type="molecule type" value="Genomic_DNA"/>
</dbReference>
<accession>W4LZT9</accession>
<dbReference type="InterPro" id="IPR036661">
    <property type="entry name" value="Luciferase-like_sf"/>
</dbReference>
<keyword evidence="4" id="KW-0503">Monooxygenase</keyword>
<evidence type="ECO:0000259" key="5">
    <source>
        <dbReference type="Pfam" id="PF00296"/>
    </source>
</evidence>
<dbReference type="GO" id="GO:0046306">
    <property type="term" value="P:alkanesulfonate catabolic process"/>
    <property type="evidence" value="ECO:0007669"/>
    <property type="project" value="TreeGrafter"/>
</dbReference>
<evidence type="ECO:0000256" key="2">
    <source>
        <dbReference type="ARBA" id="ARBA00022643"/>
    </source>
</evidence>
<sequence length="295" mass="33019">MQIGVVFPQTEIGSDPTTIRDYTQAAEELGYTHLLAYDHVLGADTQHHDNWVGTYTSTHMFHEPFTLFSYMAAITERLEFVTGILILPQRQTALVAKQTAEVDVLTGGRWRLGIGIGWNHVEYEALNENFKNRGRRCEEQIEVLRALWTQEVVTYEGEWHRISNAGINPLPVQRPIPLWFGAGRSRAPIPVEAVMRRVARLGDGWFPSFKPDDTGHETISRLHGYAREAGREPADIGLEARINVADGSPDTWAQQAEAWKGLGATHLSVNTMNAELSTPDAHIQAIRQFKDAVGV</sequence>
<dbReference type="PANTHER" id="PTHR42847">
    <property type="entry name" value="ALKANESULFONATE MONOOXYGENASE"/>
    <property type="match status" value="1"/>
</dbReference>
<dbReference type="SUPFAM" id="SSF51679">
    <property type="entry name" value="Bacterial luciferase-like"/>
    <property type="match status" value="1"/>
</dbReference>
<dbReference type="InterPro" id="IPR011251">
    <property type="entry name" value="Luciferase-like_dom"/>
</dbReference>
<dbReference type="GO" id="GO:0008726">
    <property type="term" value="F:alkanesulfonate monooxygenase activity"/>
    <property type="evidence" value="ECO:0007669"/>
    <property type="project" value="TreeGrafter"/>
</dbReference>
<gene>
    <name evidence="6" type="ORF">ETSY2_32985</name>
</gene>
<evidence type="ECO:0000313" key="7">
    <source>
        <dbReference type="Proteomes" id="UP000019140"/>
    </source>
</evidence>
<dbReference type="InterPro" id="IPR050172">
    <property type="entry name" value="SsuD_RutA_monooxygenase"/>
</dbReference>